<evidence type="ECO:0000313" key="2">
    <source>
        <dbReference type="EMBL" id="MDC0720842.1"/>
    </source>
</evidence>
<reference evidence="2 3" key="1">
    <citation type="submission" date="2022-11" db="EMBL/GenBank/DDBJ databases">
        <title>Minimal conservation of predation-associated metabolite biosynthetic gene clusters underscores biosynthetic potential of Myxococcota including descriptions for ten novel species: Archangium lansinium sp. nov., Myxococcus landrumus sp. nov., Nannocystis bai.</title>
        <authorList>
            <person name="Ahearne A."/>
            <person name="Stevens C."/>
            <person name="Dowd S."/>
        </authorList>
    </citation>
    <scope>NUCLEOTIDE SEQUENCE [LARGE SCALE GENOMIC DNA]</scope>
    <source>
        <strain evidence="2 3">BB15-2</strain>
    </source>
</reference>
<dbReference type="RefSeq" id="WP_272089351.1">
    <property type="nucleotide sequence ID" value="NZ_JAQNDL010000003.1"/>
</dbReference>
<name>A0ABT5E7P0_9BACT</name>
<dbReference type="Proteomes" id="UP001221686">
    <property type="component" value="Unassembled WGS sequence"/>
</dbReference>
<accession>A0ABT5E7P0</accession>
<organism evidence="2 3">
    <name type="scientific">Nannocystis bainbridge</name>
    <dbReference type="NCBI Taxonomy" id="2995303"/>
    <lineage>
        <taxon>Bacteria</taxon>
        <taxon>Pseudomonadati</taxon>
        <taxon>Myxococcota</taxon>
        <taxon>Polyangia</taxon>
        <taxon>Nannocystales</taxon>
        <taxon>Nannocystaceae</taxon>
        <taxon>Nannocystis</taxon>
    </lineage>
</organism>
<proteinExistence type="predicted"/>
<feature type="region of interest" description="Disordered" evidence="1">
    <location>
        <begin position="56"/>
        <end position="90"/>
    </location>
</feature>
<sequence length="156" mass="16732">MSKFDLVAAMEDRKRELLIELLLQHPQLTLVELQQLARGELGSLLRSITLSDLQGHHGAHAPVRDAPGGKAASAKSGPTKAVDGADVNTRTHAGREAFDKRLLEVVTAIGGPVSASQVQERIGGSNMQVRAGLNRLIEAGELTWSGKARGTRYHLN</sequence>
<dbReference type="Gene3D" id="1.10.10.10">
    <property type="entry name" value="Winged helix-like DNA-binding domain superfamily/Winged helix DNA-binding domain"/>
    <property type="match status" value="1"/>
</dbReference>
<dbReference type="EMBL" id="JAQNDL010000003">
    <property type="protein sequence ID" value="MDC0720842.1"/>
    <property type="molecule type" value="Genomic_DNA"/>
</dbReference>
<evidence type="ECO:0008006" key="4">
    <source>
        <dbReference type="Google" id="ProtNLM"/>
    </source>
</evidence>
<comment type="caution">
    <text evidence="2">The sequence shown here is derived from an EMBL/GenBank/DDBJ whole genome shotgun (WGS) entry which is preliminary data.</text>
</comment>
<keyword evidence="3" id="KW-1185">Reference proteome</keyword>
<gene>
    <name evidence="2" type="ORF">POL25_28315</name>
</gene>
<dbReference type="InterPro" id="IPR036388">
    <property type="entry name" value="WH-like_DNA-bd_sf"/>
</dbReference>
<evidence type="ECO:0000256" key="1">
    <source>
        <dbReference type="SAM" id="MobiDB-lite"/>
    </source>
</evidence>
<feature type="compositionally biased region" description="Low complexity" evidence="1">
    <location>
        <begin position="66"/>
        <end position="81"/>
    </location>
</feature>
<evidence type="ECO:0000313" key="3">
    <source>
        <dbReference type="Proteomes" id="UP001221686"/>
    </source>
</evidence>
<protein>
    <recommendedName>
        <fullName evidence="4">Transcriptional regulator</fullName>
    </recommendedName>
</protein>